<feature type="transmembrane region" description="Helical" evidence="1">
    <location>
        <begin position="147"/>
        <end position="166"/>
    </location>
</feature>
<keyword evidence="1" id="KW-0812">Transmembrane</keyword>
<dbReference type="Proteomes" id="UP000191200">
    <property type="component" value="Chromosome"/>
</dbReference>
<evidence type="ECO:0000313" key="3">
    <source>
        <dbReference type="Proteomes" id="UP000191200"/>
    </source>
</evidence>
<protein>
    <recommendedName>
        <fullName evidence="4">ABC transporter permease</fullName>
    </recommendedName>
</protein>
<keyword evidence="1" id="KW-1133">Transmembrane helix</keyword>
<dbReference type="Pfam" id="PF06541">
    <property type="entry name" value="ABC_trans_CmpB"/>
    <property type="match status" value="1"/>
</dbReference>
<accession>A0A1J0A5C4</accession>
<keyword evidence="3" id="KW-1185">Reference proteome</keyword>
<evidence type="ECO:0008006" key="4">
    <source>
        <dbReference type="Google" id="ProtNLM"/>
    </source>
</evidence>
<dbReference type="KEGG" id="vte:BHY08_04435"/>
<proteinExistence type="predicted"/>
<feature type="transmembrane region" description="Helical" evidence="1">
    <location>
        <begin position="108"/>
        <end position="127"/>
    </location>
</feature>
<dbReference type="STRING" id="519472.BHY08_04435"/>
<sequence length="237" mass="27207">MIVENIFMTFITYSIIGWLWESVYCSLKARHFVYRGFLLGPYCPVYGFGVTAVLLLVPDKSGTLLNLYFNSVVIVTIIEFITSWLLEKLFNMSLWDYKNVPFNIEGRVAVPVSMFWGVGCLFLIKVINPVIQYGITSFINATNNIGPIILFVLFTVDVISTLIFTATTKKEVASSIDTSDKENAGIKEYRLKHLFENKESDHNRLIVLQDLKNKSLKLKHHNLNRLLKNYPNLKLKK</sequence>
<reference evidence="2 3" key="1">
    <citation type="submission" date="2016-09" db="EMBL/GenBank/DDBJ databases">
        <title>Vagococcus teuberi sp. nov., isolated from the Malian artisanal sour milk fene.</title>
        <authorList>
            <person name="Wullschleger S."/>
            <person name="Seifert C."/>
            <person name="Baumgartner S."/>
            <person name="Lacroix C."/>
            <person name="Bonfoh B."/>
            <person name="Stevens M.J."/>
            <person name="Meile L."/>
        </authorList>
    </citation>
    <scope>NUCLEOTIDE SEQUENCE [LARGE SCALE GENOMIC DNA]</scope>
    <source>
        <strain evidence="2 3">DSM 21459</strain>
    </source>
</reference>
<evidence type="ECO:0000313" key="2">
    <source>
        <dbReference type="EMBL" id="APB31142.1"/>
    </source>
</evidence>
<dbReference type="AlphaFoldDB" id="A0A1J0A5C4"/>
<dbReference type="InterPro" id="IPR010540">
    <property type="entry name" value="CmpB_TMEM229"/>
</dbReference>
<feature type="transmembrane region" description="Helical" evidence="1">
    <location>
        <begin position="68"/>
        <end position="87"/>
    </location>
</feature>
<evidence type="ECO:0000256" key="1">
    <source>
        <dbReference type="SAM" id="Phobius"/>
    </source>
</evidence>
<feature type="transmembrane region" description="Helical" evidence="1">
    <location>
        <begin position="6"/>
        <end position="25"/>
    </location>
</feature>
<feature type="transmembrane region" description="Helical" evidence="1">
    <location>
        <begin position="37"/>
        <end position="56"/>
    </location>
</feature>
<organism evidence="2 3">
    <name type="scientific">Vagococcus teuberi</name>
    <dbReference type="NCBI Taxonomy" id="519472"/>
    <lineage>
        <taxon>Bacteria</taxon>
        <taxon>Bacillati</taxon>
        <taxon>Bacillota</taxon>
        <taxon>Bacilli</taxon>
        <taxon>Lactobacillales</taxon>
        <taxon>Enterococcaceae</taxon>
        <taxon>Vagococcus</taxon>
    </lineage>
</organism>
<gene>
    <name evidence="2" type="ORF">BHY08_04435</name>
</gene>
<name>A0A1J0A5C4_9ENTE</name>
<dbReference type="RefSeq" id="WP_071457828.1">
    <property type="nucleotide sequence ID" value="NZ_CP017267.1"/>
</dbReference>
<keyword evidence="1" id="KW-0472">Membrane</keyword>
<dbReference type="EMBL" id="CP017267">
    <property type="protein sequence ID" value="APB31142.1"/>
    <property type="molecule type" value="Genomic_DNA"/>
</dbReference>